<dbReference type="AlphaFoldDB" id="A0A8X6GRC4"/>
<proteinExistence type="predicted"/>
<keyword evidence="2" id="KW-1185">Reference proteome</keyword>
<dbReference type="EMBL" id="BMAO01006400">
    <property type="protein sequence ID" value="GFR08249.1"/>
    <property type="molecule type" value="Genomic_DNA"/>
</dbReference>
<accession>A0A8X6GRC4</accession>
<evidence type="ECO:0000313" key="1">
    <source>
        <dbReference type="EMBL" id="GFR08249.1"/>
    </source>
</evidence>
<protein>
    <recommendedName>
        <fullName evidence="3">DUF4817 domain-containing protein</fullName>
    </recommendedName>
</protein>
<sequence length="87" mass="9427">MFLLQFVKLAVERTVAESSGPMSTKGIRATIKRFEETGKLRVQPGRGRKHVTLVLLDGVKTAVDAQSQTLELGGNSVRAVSRVIGFS</sequence>
<dbReference type="Proteomes" id="UP000887116">
    <property type="component" value="Unassembled WGS sequence"/>
</dbReference>
<reference evidence="1" key="1">
    <citation type="submission" date="2020-07" db="EMBL/GenBank/DDBJ databases">
        <title>Multicomponent nature underlies the extraordinary mechanical properties of spider dragline silk.</title>
        <authorList>
            <person name="Kono N."/>
            <person name="Nakamura H."/>
            <person name="Mori M."/>
            <person name="Yoshida Y."/>
            <person name="Ohtoshi R."/>
            <person name="Malay A.D."/>
            <person name="Moran D.A.P."/>
            <person name="Tomita M."/>
            <person name="Numata K."/>
            <person name="Arakawa K."/>
        </authorList>
    </citation>
    <scope>NUCLEOTIDE SEQUENCE</scope>
</reference>
<comment type="caution">
    <text evidence="1">The sequence shown here is derived from an EMBL/GenBank/DDBJ whole genome shotgun (WGS) entry which is preliminary data.</text>
</comment>
<evidence type="ECO:0008006" key="3">
    <source>
        <dbReference type="Google" id="ProtNLM"/>
    </source>
</evidence>
<organism evidence="1 2">
    <name type="scientific">Trichonephila clavata</name>
    <name type="common">Joro spider</name>
    <name type="synonym">Nephila clavata</name>
    <dbReference type="NCBI Taxonomy" id="2740835"/>
    <lineage>
        <taxon>Eukaryota</taxon>
        <taxon>Metazoa</taxon>
        <taxon>Ecdysozoa</taxon>
        <taxon>Arthropoda</taxon>
        <taxon>Chelicerata</taxon>
        <taxon>Arachnida</taxon>
        <taxon>Araneae</taxon>
        <taxon>Araneomorphae</taxon>
        <taxon>Entelegynae</taxon>
        <taxon>Araneoidea</taxon>
        <taxon>Nephilidae</taxon>
        <taxon>Trichonephila</taxon>
    </lineage>
</organism>
<gene>
    <name evidence="1" type="ORF">TNCT_523931</name>
</gene>
<name>A0A8X6GRC4_TRICU</name>
<evidence type="ECO:0000313" key="2">
    <source>
        <dbReference type="Proteomes" id="UP000887116"/>
    </source>
</evidence>